<reference evidence="3" key="2">
    <citation type="submission" date="2021-04" db="EMBL/GenBank/DDBJ databases">
        <authorList>
            <person name="Gilroy R."/>
        </authorList>
    </citation>
    <scope>NUCLEOTIDE SEQUENCE</scope>
    <source>
        <strain evidence="3">23274</strain>
    </source>
</reference>
<evidence type="ECO:0000259" key="2">
    <source>
        <dbReference type="Pfam" id="PF00881"/>
    </source>
</evidence>
<dbReference type="Proteomes" id="UP000824202">
    <property type="component" value="Unassembled WGS sequence"/>
</dbReference>
<dbReference type="PANTHER" id="PTHR43745">
    <property type="entry name" value="NITROREDUCTASE MJ1384-RELATED"/>
    <property type="match status" value="1"/>
</dbReference>
<dbReference type="InterPro" id="IPR052544">
    <property type="entry name" value="Bacteriocin_Proc_Enz"/>
</dbReference>
<sequence length="207" mass="22620">MRKLLVLSVIVCTVAHVQAQELRTIELNVPSRERGLSVMAALSQRQSIREYADRQLELQDLSDLLWAAVGINRPESGKRTAPTALNRQEIDVYVCMEEGAYLYDAKSHALKPVAKGDYRGVVAAGQDWVKTAPVVLVIVADVSKYNGEILMPAADAGIVSQNISLFCAGTGLATVPRATMDQAQLRKVLKLKEGQRPILNHPVGYAK</sequence>
<feature type="chain" id="PRO_5039527498" evidence="1">
    <location>
        <begin position="20"/>
        <end position="207"/>
    </location>
</feature>
<proteinExistence type="predicted"/>
<dbReference type="Pfam" id="PF00881">
    <property type="entry name" value="Nitroreductase"/>
    <property type="match status" value="1"/>
</dbReference>
<dbReference type="SUPFAM" id="SSF55469">
    <property type="entry name" value="FMN-dependent nitroreductase-like"/>
    <property type="match status" value="1"/>
</dbReference>
<dbReference type="PANTHER" id="PTHR43745:SF2">
    <property type="entry name" value="NITROREDUCTASE MJ1384-RELATED"/>
    <property type="match status" value="1"/>
</dbReference>
<comment type="caution">
    <text evidence="3">The sequence shown here is derived from an EMBL/GenBank/DDBJ whole genome shotgun (WGS) entry which is preliminary data.</text>
</comment>
<organism evidence="3 4">
    <name type="scientific">Candidatus Odoribacter faecigallinarum</name>
    <dbReference type="NCBI Taxonomy" id="2838706"/>
    <lineage>
        <taxon>Bacteria</taxon>
        <taxon>Pseudomonadati</taxon>
        <taxon>Bacteroidota</taxon>
        <taxon>Bacteroidia</taxon>
        <taxon>Bacteroidales</taxon>
        <taxon>Odoribacteraceae</taxon>
        <taxon>Odoribacter</taxon>
    </lineage>
</organism>
<dbReference type="InterPro" id="IPR000415">
    <property type="entry name" value="Nitroreductase-like"/>
</dbReference>
<feature type="signal peptide" evidence="1">
    <location>
        <begin position="1"/>
        <end position="19"/>
    </location>
</feature>
<keyword evidence="1" id="KW-0732">Signal</keyword>
<dbReference type="InterPro" id="IPR029479">
    <property type="entry name" value="Nitroreductase"/>
</dbReference>
<accession>A0A9D2AC07</accession>
<gene>
    <name evidence="3" type="ORF">H9863_08885</name>
</gene>
<reference evidence="3" key="1">
    <citation type="journal article" date="2021" name="PeerJ">
        <title>Extensive microbial diversity within the chicken gut microbiome revealed by metagenomics and culture.</title>
        <authorList>
            <person name="Gilroy R."/>
            <person name="Ravi A."/>
            <person name="Getino M."/>
            <person name="Pursley I."/>
            <person name="Horton D.L."/>
            <person name="Alikhan N.F."/>
            <person name="Baker D."/>
            <person name="Gharbi K."/>
            <person name="Hall N."/>
            <person name="Watson M."/>
            <person name="Adriaenssens E.M."/>
            <person name="Foster-Nyarko E."/>
            <person name="Jarju S."/>
            <person name="Secka A."/>
            <person name="Antonio M."/>
            <person name="Oren A."/>
            <person name="Chaudhuri R.R."/>
            <person name="La Ragione R."/>
            <person name="Hildebrand F."/>
            <person name="Pallen M.J."/>
        </authorList>
    </citation>
    <scope>NUCLEOTIDE SEQUENCE</scope>
    <source>
        <strain evidence="3">23274</strain>
    </source>
</reference>
<protein>
    <submittedName>
        <fullName evidence="3">SagB/ThcOx family dehydrogenase</fullName>
    </submittedName>
</protein>
<evidence type="ECO:0000256" key="1">
    <source>
        <dbReference type="SAM" id="SignalP"/>
    </source>
</evidence>
<dbReference type="GO" id="GO:0016491">
    <property type="term" value="F:oxidoreductase activity"/>
    <property type="evidence" value="ECO:0007669"/>
    <property type="project" value="InterPro"/>
</dbReference>
<name>A0A9D2AC07_9BACT</name>
<dbReference type="EMBL" id="DXFT01000173">
    <property type="protein sequence ID" value="HIX04208.1"/>
    <property type="molecule type" value="Genomic_DNA"/>
</dbReference>
<dbReference type="AlphaFoldDB" id="A0A9D2AC07"/>
<evidence type="ECO:0000313" key="4">
    <source>
        <dbReference type="Proteomes" id="UP000824202"/>
    </source>
</evidence>
<evidence type="ECO:0000313" key="3">
    <source>
        <dbReference type="EMBL" id="HIX04208.1"/>
    </source>
</evidence>
<feature type="domain" description="Nitroreductase" evidence="2">
    <location>
        <begin position="43"/>
        <end position="205"/>
    </location>
</feature>
<dbReference type="CDD" id="cd02142">
    <property type="entry name" value="McbC_SagB-like_oxidoreductase"/>
    <property type="match status" value="1"/>
</dbReference>
<dbReference type="Gene3D" id="3.40.109.10">
    <property type="entry name" value="NADH Oxidase"/>
    <property type="match status" value="1"/>
</dbReference>